<dbReference type="EMBL" id="BARW01033919">
    <property type="protein sequence ID" value="GAJ02753.1"/>
    <property type="molecule type" value="Genomic_DNA"/>
</dbReference>
<protein>
    <submittedName>
        <fullName evidence="2">Uncharacterized protein</fullName>
    </submittedName>
</protein>
<keyword evidence="1" id="KW-1133">Transmembrane helix</keyword>
<name>X1TBN6_9ZZZZ</name>
<proteinExistence type="predicted"/>
<evidence type="ECO:0000256" key="1">
    <source>
        <dbReference type="SAM" id="Phobius"/>
    </source>
</evidence>
<accession>X1TBN6</accession>
<keyword evidence="1" id="KW-0472">Membrane</keyword>
<evidence type="ECO:0000313" key="2">
    <source>
        <dbReference type="EMBL" id="GAJ02753.1"/>
    </source>
</evidence>
<sequence length="210" mass="24380">MNAIGRIVEYLNSITHTFYNAYLETRGWIYPFSLVAGFFLTLSTISNSIAWQVYSFYTWVDEVTGKIGKILSYENIASHFKSFLNSTSEALGWVRGAFKNVISIVDTWWEETKLTIWSRIDIAKEALQSRINALGKTLGTIQETISSLKALIPTKSEVLTWITSLIDTRTKELKPFWDGWLEMKSQVVEFFTDPGKWFMDRIEGWVERFW</sequence>
<dbReference type="AlphaFoldDB" id="X1TBN6"/>
<reference evidence="2" key="1">
    <citation type="journal article" date="2014" name="Front. Microbiol.">
        <title>High frequency of phylogenetically diverse reductive dehalogenase-homologous genes in deep subseafloor sedimentary metagenomes.</title>
        <authorList>
            <person name="Kawai M."/>
            <person name="Futagami T."/>
            <person name="Toyoda A."/>
            <person name="Takaki Y."/>
            <person name="Nishi S."/>
            <person name="Hori S."/>
            <person name="Arai W."/>
            <person name="Tsubouchi T."/>
            <person name="Morono Y."/>
            <person name="Uchiyama I."/>
            <person name="Ito T."/>
            <person name="Fujiyama A."/>
            <person name="Inagaki F."/>
            <person name="Takami H."/>
        </authorList>
    </citation>
    <scope>NUCLEOTIDE SEQUENCE</scope>
    <source>
        <strain evidence="2">Expedition CK06-06</strain>
    </source>
</reference>
<keyword evidence="1" id="KW-0812">Transmembrane</keyword>
<feature type="transmembrane region" description="Helical" evidence="1">
    <location>
        <begin position="28"/>
        <end position="45"/>
    </location>
</feature>
<comment type="caution">
    <text evidence="2">The sequence shown here is derived from an EMBL/GenBank/DDBJ whole genome shotgun (WGS) entry which is preliminary data.</text>
</comment>
<gene>
    <name evidence="2" type="ORF">S12H4_53302</name>
</gene>
<organism evidence="2">
    <name type="scientific">marine sediment metagenome</name>
    <dbReference type="NCBI Taxonomy" id="412755"/>
    <lineage>
        <taxon>unclassified sequences</taxon>
        <taxon>metagenomes</taxon>
        <taxon>ecological metagenomes</taxon>
    </lineage>
</organism>